<dbReference type="CDD" id="cd06257">
    <property type="entry name" value="DnaJ"/>
    <property type="match status" value="1"/>
</dbReference>
<evidence type="ECO:0000313" key="2">
    <source>
        <dbReference type="EMBL" id="RVW25865.1"/>
    </source>
</evidence>
<dbReference type="AlphaFoldDB" id="A0A438CRL9"/>
<evidence type="ECO:0000313" key="3">
    <source>
        <dbReference type="Proteomes" id="UP000288805"/>
    </source>
</evidence>
<dbReference type="PANTHER" id="PTHR45090">
    <property type="entry name" value="CHAPERONE PROTEIN DNAJ 20 CHLOROPLASTIC"/>
    <property type="match status" value="1"/>
</dbReference>
<dbReference type="Proteomes" id="UP000288805">
    <property type="component" value="Unassembled WGS sequence"/>
</dbReference>
<dbReference type="SMART" id="SM00271">
    <property type="entry name" value="DnaJ"/>
    <property type="match status" value="1"/>
</dbReference>
<dbReference type="InterPro" id="IPR036869">
    <property type="entry name" value="J_dom_sf"/>
</dbReference>
<dbReference type="PANTHER" id="PTHR45090:SF8">
    <property type="entry name" value="J DOMAIN-CONTAINING PROTEIN"/>
    <property type="match status" value="1"/>
</dbReference>
<comment type="caution">
    <text evidence="2">The sequence shown here is derived from an EMBL/GenBank/DDBJ whole genome shotgun (WGS) entry which is preliminary data.</text>
</comment>
<dbReference type="EMBL" id="QGNW01002056">
    <property type="protein sequence ID" value="RVW25865.1"/>
    <property type="molecule type" value="Genomic_DNA"/>
</dbReference>
<sequence length="168" mass="19622">MDISLTSRLNTVKPPIIRRPLADNHRRFVSVSCSARSAARLACGNESPNYYKLLHLSPDNAGVDEIKRAYRRMSLQYHPDVCDPSMKEESTWMFVQLNAAYKTLSDPVLRMHYDYDLGLIDFRQPLRTDTRTKIWENQITGLKRRSDYRMAQQGITWGSRMRARNIQK</sequence>
<gene>
    <name evidence="2" type="primary">ATJ20_3</name>
    <name evidence="2" type="ORF">CK203_106405</name>
</gene>
<dbReference type="Gene3D" id="1.10.287.110">
    <property type="entry name" value="DnaJ domain"/>
    <property type="match status" value="1"/>
</dbReference>
<dbReference type="PROSITE" id="PS50076">
    <property type="entry name" value="DNAJ_2"/>
    <property type="match status" value="1"/>
</dbReference>
<reference evidence="2 3" key="1">
    <citation type="journal article" date="2018" name="PLoS Genet.">
        <title>Population sequencing reveals clonal diversity and ancestral inbreeding in the grapevine cultivar Chardonnay.</title>
        <authorList>
            <person name="Roach M.J."/>
            <person name="Johnson D.L."/>
            <person name="Bohlmann J."/>
            <person name="van Vuuren H.J."/>
            <person name="Jones S.J."/>
            <person name="Pretorius I.S."/>
            <person name="Schmidt S.A."/>
            <person name="Borneman A.R."/>
        </authorList>
    </citation>
    <scope>NUCLEOTIDE SEQUENCE [LARGE SCALE GENOMIC DNA]</scope>
    <source>
        <strain evidence="3">cv. Chardonnay</strain>
        <tissue evidence="2">Leaf</tissue>
    </source>
</reference>
<dbReference type="InterPro" id="IPR001623">
    <property type="entry name" value="DnaJ_domain"/>
</dbReference>
<protein>
    <submittedName>
        <fullName evidence="2">Chaperone protein dnaJ 20, chloroplastic</fullName>
    </submittedName>
</protein>
<dbReference type="InterPro" id="IPR053232">
    <property type="entry name" value="DnaJ_C/III_chloroplastic"/>
</dbReference>
<proteinExistence type="predicted"/>
<accession>A0A438CRL9</accession>
<dbReference type="Pfam" id="PF00226">
    <property type="entry name" value="DnaJ"/>
    <property type="match status" value="1"/>
</dbReference>
<dbReference type="SUPFAM" id="SSF46565">
    <property type="entry name" value="Chaperone J-domain"/>
    <property type="match status" value="1"/>
</dbReference>
<organism evidence="2 3">
    <name type="scientific">Vitis vinifera</name>
    <name type="common">Grape</name>
    <dbReference type="NCBI Taxonomy" id="29760"/>
    <lineage>
        <taxon>Eukaryota</taxon>
        <taxon>Viridiplantae</taxon>
        <taxon>Streptophyta</taxon>
        <taxon>Embryophyta</taxon>
        <taxon>Tracheophyta</taxon>
        <taxon>Spermatophyta</taxon>
        <taxon>Magnoliopsida</taxon>
        <taxon>eudicotyledons</taxon>
        <taxon>Gunneridae</taxon>
        <taxon>Pentapetalae</taxon>
        <taxon>rosids</taxon>
        <taxon>Vitales</taxon>
        <taxon>Vitaceae</taxon>
        <taxon>Viteae</taxon>
        <taxon>Vitis</taxon>
    </lineage>
</organism>
<dbReference type="PRINTS" id="PR00625">
    <property type="entry name" value="JDOMAIN"/>
</dbReference>
<name>A0A438CRL9_VITVI</name>
<evidence type="ECO:0000259" key="1">
    <source>
        <dbReference type="PROSITE" id="PS50076"/>
    </source>
</evidence>
<feature type="domain" description="J" evidence="1">
    <location>
        <begin position="49"/>
        <end position="117"/>
    </location>
</feature>